<dbReference type="PANTHER" id="PTHR30618">
    <property type="entry name" value="NCS1 FAMILY PURINE/PYRIMIDINE TRANSPORTER"/>
    <property type="match status" value="1"/>
</dbReference>
<feature type="region of interest" description="Disordered" evidence="6">
    <location>
        <begin position="1"/>
        <end position="23"/>
    </location>
</feature>
<feature type="transmembrane region" description="Helical" evidence="7">
    <location>
        <begin position="464"/>
        <end position="484"/>
    </location>
</feature>
<evidence type="ECO:0000313" key="9">
    <source>
        <dbReference type="Proteomes" id="UP000464186"/>
    </source>
</evidence>
<feature type="transmembrane region" description="Helical" evidence="7">
    <location>
        <begin position="344"/>
        <end position="375"/>
    </location>
</feature>
<evidence type="ECO:0000313" key="8">
    <source>
        <dbReference type="EMBL" id="QHK18755.1"/>
    </source>
</evidence>
<dbReference type="EMBL" id="CP047898">
    <property type="protein sequence ID" value="QHK18755.1"/>
    <property type="molecule type" value="Genomic_DNA"/>
</dbReference>
<dbReference type="InterPro" id="IPR045225">
    <property type="entry name" value="Uracil/uridine/allantoin_perm"/>
</dbReference>
<sequence length="527" mass="56918">MSHQQGPGSHDEHGHPHLIDPEPWGTGDPAVEEIVRGEPATPVQVPTGVSPRLYNEDLAPTTRKGRTWHAYSIFTLWANDVHSLGNYVFAIGLFALGLGAWQIMLAFLFGAVLLFLLLNLSGFIGERTGVPFPVMSRISFGIRGSNIPAIIRGAVAVAWFGIQTYLASVVLRVLILALAPSLAPLDTDSFLGLSTLGWISFVGLWALQTVIVSFGMEMIRKYEAFAGPIILVTMLALAIWMLVEAGGTIAWSTADSLTGPVMWVRIFQSSALWVVVYGTFVLNFCDFTRGAPSRRSVVRGNFFGIPINMLFFAAIVVVLAGAQYKIDGTIIASPTDVVNAIPNTLLLVLACLALIILTVAVNLMANFVAPIYTLAHLFPRTLNFRRAAIISAVIGLVILPWNLYNSPVVIVYFLGGLGALLGPLFGVIMADYWLVRKGRVNIPDLYSDSPDGEYAYTRGVNRKAVIAGTPAAILALVLALVPAFTYVSGFSWFVGAILAAGTYLLIMDRHAPFHAVDGEDIAVAPRH</sequence>
<evidence type="ECO:0000256" key="7">
    <source>
        <dbReference type="SAM" id="Phobius"/>
    </source>
</evidence>
<dbReference type="InterPro" id="IPR001248">
    <property type="entry name" value="Pur-cyt_permease"/>
</dbReference>
<feature type="transmembrane region" description="Helical" evidence="7">
    <location>
        <begin position="410"/>
        <end position="435"/>
    </location>
</feature>
<comment type="subcellular location">
    <subcellularLocation>
        <location evidence="1">Membrane</location>
        <topology evidence="1">Multi-pass membrane protein</topology>
    </subcellularLocation>
</comment>
<evidence type="ECO:0000256" key="2">
    <source>
        <dbReference type="ARBA" id="ARBA00008974"/>
    </source>
</evidence>
<evidence type="ECO:0000256" key="1">
    <source>
        <dbReference type="ARBA" id="ARBA00004141"/>
    </source>
</evidence>
<feature type="transmembrane region" description="Helical" evidence="7">
    <location>
        <begin position="387"/>
        <end position="404"/>
    </location>
</feature>
<keyword evidence="5 7" id="KW-0472">Membrane</keyword>
<protein>
    <submittedName>
        <fullName evidence="8">NCS1 family nucleobase:cation symporter-1</fullName>
    </submittedName>
</protein>
<dbReference type="Gene3D" id="1.10.4160.10">
    <property type="entry name" value="Hydantoin permease"/>
    <property type="match status" value="1"/>
</dbReference>
<feature type="transmembrane region" description="Helical" evidence="7">
    <location>
        <begin position="87"/>
        <end position="118"/>
    </location>
</feature>
<organism evidence="8 9">
    <name type="scientific">Pseudarthrobacter psychrotolerans</name>
    <dbReference type="NCBI Taxonomy" id="2697569"/>
    <lineage>
        <taxon>Bacteria</taxon>
        <taxon>Bacillati</taxon>
        <taxon>Actinomycetota</taxon>
        <taxon>Actinomycetes</taxon>
        <taxon>Micrococcales</taxon>
        <taxon>Micrococcaceae</taxon>
        <taxon>Pseudarthrobacter</taxon>
    </lineage>
</organism>
<name>A0A6P1NDV4_9MICC</name>
<feature type="transmembrane region" description="Helical" evidence="7">
    <location>
        <begin position="490"/>
        <end position="506"/>
    </location>
</feature>
<dbReference type="KEGG" id="psey:GU243_02030"/>
<dbReference type="CDD" id="cd11555">
    <property type="entry name" value="SLC-NCS1sbd_u1"/>
    <property type="match status" value="1"/>
</dbReference>
<evidence type="ECO:0000256" key="4">
    <source>
        <dbReference type="ARBA" id="ARBA00022989"/>
    </source>
</evidence>
<dbReference type="GO" id="GO:0005886">
    <property type="term" value="C:plasma membrane"/>
    <property type="evidence" value="ECO:0007669"/>
    <property type="project" value="TreeGrafter"/>
</dbReference>
<dbReference type="AlphaFoldDB" id="A0A6P1NDV4"/>
<dbReference type="PANTHER" id="PTHR30618:SF6">
    <property type="entry name" value="NCS1 FAMILY NUCLEOBASE:CATION SYMPORTER-1"/>
    <property type="match status" value="1"/>
</dbReference>
<keyword evidence="4 7" id="KW-1133">Transmembrane helix</keyword>
<feature type="transmembrane region" description="Helical" evidence="7">
    <location>
        <begin position="224"/>
        <end position="243"/>
    </location>
</feature>
<feature type="transmembrane region" description="Helical" evidence="7">
    <location>
        <begin position="302"/>
        <end position="324"/>
    </location>
</feature>
<gene>
    <name evidence="8" type="ORF">GU243_02030</name>
</gene>
<feature type="transmembrane region" description="Helical" evidence="7">
    <location>
        <begin position="190"/>
        <end position="212"/>
    </location>
</feature>
<proteinExistence type="inferred from homology"/>
<feature type="compositionally biased region" description="Basic and acidic residues" evidence="6">
    <location>
        <begin position="9"/>
        <end position="20"/>
    </location>
</feature>
<dbReference type="Proteomes" id="UP000464186">
    <property type="component" value="Chromosome"/>
</dbReference>
<keyword evidence="3 7" id="KW-0812">Transmembrane</keyword>
<accession>A0A6P1NDV4</accession>
<comment type="similarity">
    <text evidence="2">Belongs to the purine-cytosine permease (2.A.39) family.</text>
</comment>
<evidence type="ECO:0000256" key="3">
    <source>
        <dbReference type="ARBA" id="ARBA00022692"/>
    </source>
</evidence>
<evidence type="ECO:0000256" key="6">
    <source>
        <dbReference type="SAM" id="MobiDB-lite"/>
    </source>
</evidence>
<evidence type="ECO:0000256" key="5">
    <source>
        <dbReference type="ARBA" id="ARBA00023136"/>
    </source>
</evidence>
<keyword evidence="9" id="KW-1185">Reference proteome</keyword>
<dbReference type="GO" id="GO:0015205">
    <property type="term" value="F:nucleobase transmembrane transporter activity"/>
    <property type="evidence" value="ECO:0007669"/>
    <property type="project" value="TreeGrafter"/>
</dbReference>
<feature type="transmembrane region" description="Helical" evidence="7">
    <location>
        <begin position="263"/>
        <end position="282"/>
    </location>
</feature>
<dbReference type="Pfam" id="PF02133">
    <property type="entry name" value="Transp_cyt_pur"/>
    <property type="match status" value="1"/>
</dbReference>
<reference evidence="8 9" key="1">
    <citation type="submission" date="2020-01" db="EMBL/GenBank/DDBJ databases">
        <title>Pseudarthrobacter psychrotolerans sp. nov., isolated from antarctic soil.</title>
        <authorList>
            <person name="Shin Y."/>
            <person name="Park W."/>
        </authorList>
    </citation>
    <scope>NUCLEOTIDE SEQUENCE [LARGE SCALE GENOMIC DNA]</scope>
    <source>
        <strain evidence="8 9">YJ56</strain>
    </source>
</reference>
<feature type="transmembrane region" description="Helical" evidence="7">
    <location>
        <begin position="153"/>
        <end position="178"/>
    </location>
</feature>